<dbReference type="PRINTS" id="PR00081">
    <property type="entry name" value="GDHRDH"/>
</dbReference>
<dbReference type="STRING" id="1156395.DBT_2222"/>
<dbReference type="InterPro" id="IPR002347">
    <property type="entry name" value="SDR_fam"/>
</dbReference>
<dbReference type="GO" id="GO:0016491">
    <property type="term" value="F:oxidoreductase activity"/>
    <property type="evidence" value="ECO:0007669"/>
    <property type="project" value="UniProtKB-KW"/>
</dbReference>
<accession>A0A1B9F332</accession>
<dbReference type="Gene3D" id="3.40.50.720">
    <property type="entry name" value="NAD(P)-binding Rossmann-like Domain"/>
    <property type="match status" value="1"/>
</dbReference>
<name>A0A1B9F332_9BACT</name>
<dbReference type="PANTHER" id="PTHR43115:SF4">
    <property type="entry name" value="DEHYDROGENASE_REDUCTASE SDR FAMILY MEMBER 11"/>
    <property type="match status" value="1"/>
</dbReference>
<sequence length="234" mass="25736">MKACVITGASSGIGLELANRFLKRGFKVYGLSREPDKAPIKDQSNYEPIACDLRNREDILRASRRVLEGEKRVKVLINNAGIGHFGHHDSLSPLQIEEMINVNLLAPCLLTRLFLGTLRANRGHIVFISSVAGTGPSPMGAVYGATKAGLSHFAKSIFEENRRSGLKVHTITPDITNTAFFDSLSFGPFIKDPESYLEPGDVADAVEFACFSREPVVVQEIVIKPQVFKIEKRP</sequence>
<protein>
    <submittedName>
        <fullName evidence="4">3-oxoacyl-[acyl-carrier protein] reductase</fullName>
    </submittedName>
</protein>
<evidence type="ECO:0000256" key="1">
    <source>
        <dbReference type="ARBA" id="ARBA00006484"/>
    </source>
</evidence>
<evidence type="ECO:0000256" key="2">
    <source>
        <dbReference type="ARBA" id="ARBA00023002"/>
    </source>
</evidence>
<keyword evidence="2" id="KW-0560">Oxidoreductase</keyword>
<evidence type="ECO:0000313" key="4">
    <source>
        <dbReference type="EMBL" id="OCC14349.1"/>
    </source>
</evidence>
<dbReference type="InterPro" id="IPR036291">
    <property type="entry name" value="NAD(P)-bd_dom_sf"/>
</dbReference>
<comment type="caution">
    <text evidence="4">The sequence shown here is derived from an EMBL/GenBank/DDBJ whole genome shotgun (WGS) entry which is preliminary data.</text>
</comment>
<dbReference type="OrthoDB" id="658698at2"/>
<evidence type="ECO:0000256" key="3">
    <source>
        <dbReference type="RuleBase" id="RU000363"/>
    </source>
</evidence>
<dbReference type="RefSeq" id="WP_067620277.1">
    <property type="nucleotide sequence ID" value="NZ_MAGO01000013.1"/>
</dbReference>
<reference evidence="4 5" key="1">
    <citation type="submission" date="2016-06" db="EMBL/GenBank/DDBJ databases">
        <title>Respiratory ammonification of nitrate coupled to the oxidation of elemental sulfur in deep-sea autotrophic thermophilic bacteria.</title>
        <authorList>
            <person name="Slobodkina G.B."/>
            <person name="Mardanov A.V."/>
            <person name="Ravin N.V."/>
            <person name="Frolova A.A."/>
            <person name="Viryasiv M.B."/>
            <person name="Chernyh N.A."/>
            <person name="Bonch-Osmolovskaya E.A."/>
            <person name="Slobodkin A.I."/>
        </authorList>
    </citation>
    <scope>NUCLEOTIDE SEQUENCE [LARGE SCALE GENOMIC DNA]</scope>
    <source>
        <strain evidence="4 5">S69</strain>
    </source>
</reference>
<dbReference type="SUPFAM" id="SSF51735">
    <property type="entry name" value="NAD(P)-binding Rossmann-fold domains"/>
    <property type="match status" value="1"/>
</dbReference>
<dbReference type="PRINTS" id="PR00080">
    <property type="entry name" value="SDRFAMILY"/>
</dbReference>
<dbReference type="CDD" id="cd05233">
    <property type="entry name" value="SDR_c"/>
    <property type="match status" value="1"/>
</dbReference>
<comment type="similarity">
    <text evidence="1 3">Belongs to the short-chain dehydrogenases/reductases (SDR) family.</text>
</comment>
<dbReference type="PANTHER" id="PTHR43115">
    <property type="entry name" value="DEHYDROGENASE/REDUCTASE SDR FAMILY MEMBER 11"/>
    <property type="match status" value="1"/>
</dbReference>
<dbReference type="Proteomes" id="UP000093080">
    <property type="component" value="Unassembled WGS sequence"/>
</dbReference>
<proteinExistence type="inferred from homology"/>
<evidence type="ECO:0000313" key="5">
    <source>
        <dbReference type="Proteomes" id="UP000093080"/>
    </source>
</evidence>
<dbReference type="Pfam" id="PF00106">
    <property type="entry name" value="adh_short"/>
    <property type="match status" value="1"/>
</dbReference>
<dbReference type="AlphaFoldDB" id="A0A1B9F332"/>
<keyword evidence="5" id="KW-1185">Reference proteome</keyword>
<dbReference type="EMBL" id="MAGO01000013">
    <property type="protein sequence ID" value="OCC14349.1"/>
    <property type="molecule type" value="Genomic_DNA"/>
</dbReference>
<gene>
    <name evidence="4" type="ORF">DBT_2222</name>
</gene>
<organism evidence="4 5">
    <name type="scientific">Dissulfuribacter thermophilus</name>
    <dbReference type="NCBI Taxonomy" id="1156395"/>
    <lineage>
        <taxon>Bacteria</taxon>
        <taxon>Pseudomonadati</taxon>
        <taxon>Thermodesulfobacteriota</taxon>
        <taxon>Dissulfuribacteria</taxon>
        <taxon>Dissulfuribacterales</taxon>
        <taxon>Dissulfuribacteraceae</taxon>
        <taxon>Dissulfuribacter</taxon>
    </lineage>
</organism>